<keyword evidence="19" id="KW-1185">Reference proteome</keyword>
<dbReference type="InterPro" id="IPR013134">
    <property type="entry name" value="Zn_hook_RAD50"/>
</dbReference>
<evidence type="ECO:0000256" key="10">
    <source>
        <dbReference type="ARBA" id="ARBA00022833"/>
    </source>
</evidence>
<dbReference type="GO" id="GO:0051880">
    <property type="term" value="F:G-quadruplex DNA binding"/>
    <property type="evidence" value="ECO:0007669"/>
    <property type="project" value="TreeGrafter"/>
</dbReference>
<dbReference type="GO" id="GO:0006302">
    <property type="term" value="P:double-strand break repair"/>
    <property type="evidence" value="ECO:0007669"/>
    <property type="project" value="TreeGrafter"/>
</dbReference>
<keyword evidence="8" id="KW-0227">DNA damage</keyword>
<keyword evidence="6 16" id="KW-0479">Metal-binding</keyword>
<dbReference type="Pfam" id="PF13558">
    <property type="entry name" value="SbcC_Walker_B"/>
    <property type="match status" value="1"/>
</dbReference>
<dbReference type="PANTHER" id="PTHR18867:SF12">
    <property type="entry name" value="DNA REPAIR PROTEIN RAD50"/>
    <property type="match status" value="1"/>
</dbReference>
<dbReference type="KEGG" id="dord:105996722"/>
<evidence type="ECO:0000256" key="15">
    <source>
        <dbReference type="ARBA" id="ARBA00049360"/>
    </source>
</evidence>
<keyword evidence="12 17" id="KW-0175">Coiled coil</keyword>
<dbReference type="GO" id="GO:0070192">
    <property type="term" value="P:chromosome organization involved in meiotic cell cycle"/>
    <property type="evidence" value="ECO:0007669"/>
    <property type="project" value="TreeGrafter"/>
</dbReference>
<dbReference type="InParanoid" id="A0A1S3GDP7"/>
<evidence type="ECO:0000256" key="2">
    <source>
        <dbReference type="ARBA" id="ARBA00004123"/>
    </source>
</evidence>
<gene>
    <name evidence="20" type="primary">LOC105996722</name>
</gene>
<dbReference type="Gene3D" id="1.10.287.510">
    <property type="entry name" value="Helix hairpin bin"/>
    <property type="match status" value="1"/>
</dbReference>
<feature type="coiled-coil region" evidence="17">
    <location>
        <begin position="224"/>
        <end position="292"/>
    </location>
</feature>
<dbReference type="GO" id="GO:0000722">
    <property type="term" value="P:telomere maintenance via recombination"/>
    <property type="evidence" value="ECO:0007669"/>
    <property type="project" value="TreeGrafter"/>
</dbReference>
<dbReference type="Pfam" id="PF04423">
    <property type="entry name" value="Rad50_zn_hook"/>
    <property type="match status" value="1"/>
</dbReference>
<name>A0A1S3GDP7_DIPOR</name>
<feature type="coiled-coil region" evidence="17">
    <location>
        <begin position="92"/>
        <end position="174"/>
    </location>
</feature>
<evidence type="ECO:0000256" key="7">
    <source>
        <dbReference type="ARBA" id="ARBA00022741"/>
    </source>
</evidence>
<dbReference type="GO" id="GO:0016787">
    <property type="term" value="F:hydrolase activity"/>
    <property type="evidence" value="ECO:0007669"/>
    <property type="project" value="UniProtKB-KW"/>
</dbReference>
<evidence type="ECO:0000256" key="11">
    <source>
        <dbReference type="ARBA" id="ARBA00022840"/>
    </source>
</evidence>
<feature type="non-terminal residue" evidence="20">
    <location>
        <position position="1"/>
    </location>
</feature>
<dbReference type="AlphaFoldDB" id="A0A1S3GDP7"/>
<evidence type="ECO:0000256" key="6">
    <source>
        <dbReference type="ARBA" id="ARBA00022723"/>
    </source>
</evidence>
<proteinExistence type="inferred from homology"/>
<dbReference type="GO" id="GO:0043047">
    <property type="term" value="F:single-stranded telomeric DNA binding"/>
    <property type="evidence" value="ECO:0007669"/>
    <property type="project" value="TreeGrafter"/>
</dbReference>
<dbReference type="GO" id="GO:0007004">
    <property type="term" value="P:telomere maintenance via telomerase"/>
    <property type="evidence" value="ECO:0007669"/>
    <property type="project" value="TreeGrafter"/>
</dbReference>
<comment type="catalytic activity">
    <reaction evidence="15">
        <text>ATP + H2O = ADP + phosphate + H(+)</text>
        <dbReference type="Rhea" id="RHEA:13065"/>
        <dbReference type="ChEBI" id="CHEBI:15377"/>
        <dbReference type="ChEBI" id="CHEBI:15378"/>
        <dbReference type="ChEBI" id="CHEBI:30616"/>
        <dbReference type="ChEBI" id="CHEBI:43474"/>
        <dbReference type="ChEBI" id="CHEBI:456216"/>
    </reaction>
</comment>
<evidence type="ECO:0000313" key="19">
    <source>
        <dbReference type="Proteomes" id="UP000081671"/>
    </source>
</evidence>
<evidence type="ECO:0000256" key="3">
    <source>
        <dbReference type="ARBA" id="ARBA00004286"/>
    </source>
</evidence>
<dbReference type="Proteomes" id="UP000081671">
    <property type="component" value="Unplaced"/>
</dbReference>
<dbReference type="GO" id="GO:0030870">
    <property type="term" value="C:Mre11 complex"/>
    <property type="evidence" value="ECO:0007669"/>
    <property type="project" value="TreeGrafter"/>
</dbReference>
<keyword evidence="11" id="KW-0067">ATP-binding</keyword>
<comment type="subcellular location">
    <subcellularLocation>
        <location evidence="3">Chromosome</location>
    </subcellularLocation>
    <subcellularLocation>
        <location evidence="2">Nucleus</location>
    </subcellularLocation>
</comment>
<dbReference type="FunFam" id="3.40.50.300:FF:000947">
    <property type="entry name" value="DNA repair protein RAD50"/>
    <property type="match status" value="1"/>
</dbReference>
<dbReference type="SUPFAM" id="SSF52540">
    <property type="entry name" value="P-loop containing nucleoside triphosphate hydrolases"/>
    <property type="match status" value="1"/>
</dbReference>
<sequence>VFQGSDEQLNELYYNHQKTVRDKERKLIDCQRELEKLNKESRLLNQEKSELLVEQEMADKDEQIRKIKSRHSDELTALLGYFPNKKQLEDWLHSKSKEINQTRDRLAKLNKELASAEQNKNHISNELKRKEEKLCSYEDKMFDVCGSQDFESDLDRLKEEIEKSSKQRAMLAGATAVYSQFITQLTDENQSCCPVCQRVFQTEAELQDVISDLQSKLRLAPDKLKSTESELKKKERRRDEMLGLVPMRDYDEEIEQQLDSGGKKSKDAKEQINPLETTLEKFQQEKEEIINKKYSSNKTAQDKLNDIKEKVKNINGYMKDIENYIQDGKDNYKEQKETELNKVIAQLSECDKHKEKISKEMGTMRQDIDTQKVASFFVFPYHPFPHTMVSFSRAIMKFHSMKMEEINKIIRDLWRSTYRGQDIEYIEIRSDADENVSASDKRRNYNYRVVMLKGDTALDMRGRCSAGQKVLASLIIRLALAETFCLNCGILALDEPTTNLDRENIESLAHALVEIIKSRSQQRNFQLLVITHDEDFVELLGRSEYVEKFYRINKNIDQCSEIVTCSVSSLGSYVH</sequence>
<keyword evidence="9" id="KW-0378">Hydrolase</keyword>
<dbReference type="GO" id="GO:0003691">
    <property type="term" value="F:double-stranded telomeric DNA binding"/>
    <property type="evidence" value="ECO:0007669"/>
    <property type="project" value="TreeGrafter"/>
</dbReference>
<keyword evidence="14" id="KW-0539">Nucleus</keyword>
<feature type="coiled-coil region" evidence="17">
    <location>
        <begin position="20"/>
        <end position="54"/>
    </location>
</feature>
<accession>A0A1S3GDP7</accession>
<feature type="domain" description="Zinc-hook" evidence="18">
    <location>
        <begin position="147"/>
        <end position="246"/>
    </location>
</feature>
<evidence type="ECO:0000259" key="18">
    <source>
        <dbReference type="PROSITE" id="PS51131"/>
    </source>
</evidence>
<keyword evidence="13" id="KW-0234">DNA repair</keyword>
<evidence type="ECO:0000256" key="1">
    <source>
        <dbReference type="ARBA" id="ARBA00001947"/>
    </source>
</evidence>
<evidence type="ECO:0000256" key="5">
    <source>
        <dbReference type="ARBA" id="ARBA00022454"/>
    </source>
</evidence>
<dbReference type="RefSeq" id="XP_012886359.1">
    <property type="nucleotide sequence ID" value="XM_013030905.1"/>
</dbReference>
<keyword evidence="5" id="KW-0158">Chromosome</keyword>
<organism evidence="19 20">
    <name type="scientific">Dipodomys ordii</name>
    <name type="common">Ord's kangaroo rat</name>
    <dbReference type="NCBI Taxonomy" id="10020"/>
    <lineage>
        <taxon>Eukaryota</taxon>
        <taxon>Metazoa</taxon>
        <taxon>Chordata</taxon>
        <taxon>Craniata</taxon>
        <taxon>Vertebrata</taxon>
        <taxon>Euteleostomi</taxon>
        <taxon>Mammalia</taxon>
        <taxon>Eutheria</taxon>
        <taxon>Euarchontoglires</taxon>
        <taxon>Glires</taxon>
        <taxon>Rodentia</taxon>
        <taxon>Castorimorpha</taxon>
        <taxon>Heteromyidae</taxon>
        <taxon>Dipodomyinae</taxon>
        <taxon>Dipodomys</taxon>
    </lineage>
</organism>
<evidence type="ECO:0000256" key="8">
    <source>
        <dbReference type="ARBA" id="ARBA00022763"/>
    </source>
</evidence>
<evidence type="ECO:0000256" key="16">
    <source>
        <dbReference type="PROSITE-ProRule" id="PRU00471"/>
    </source>
</evidence>
<evidence type="ECO:0000256" key="13">
    <source>
        <dbReference type="ARBA" id="ARBA00023204"/>
    </source>
</evidence>
<comment type="similarity">
    <text evidence="4">Belongs to the SMC family. RAD50 subfamily.</text>
</comment>
<evidence type="ECO:0000256" key="12">
    <source>
        <dbReference type="ARBA" id="ARBA00023054"/>
    </source>
</evidence>
<protein>
    <submittedName>
        <fullName evidence="20">DNA repair protein RAD50-like</fullName>
    </submittedName>
</protein>
<dbReference type="InterPro" id="IPR027417">
    <property type="entry name" value="P-loop_NTPase"/>
</dbReference>
<dbReference type="GO" id="GO:0000794">
    <property type="term" value="C:condensed nuclear chromosome"/>
    <property type="evidence" value="ECO:0007669"/>
    <property type="project" value="TreeGrafter"/>
</dbReference>
<feature type="binding site" evidence="16">
    <location>
        <position position="196"/>
    </location>
    <ligand>
        <name>Zn(2+)</name>
        <dbReference type="ChEBI" id="CHEBI:29105"/>
    </ligand>
</feature>
<dbReference type="GO" id="GO:0046872">
    <property type="term" value="F:metal ion binding"/>
    <property type="evidence" value="ECO:0007669"/>
    <property type="project" value="UniProtKB-UniRule"/>
</dbReference>
<dbReference type="PROSITE" id="PS51131">
    <property type="entry name" value="ZN_HOOK"/>
    <property type="match status" value="1"/>
</dbReference>
<dbReference type="GeneID" id="105996722"/>
<dbReference type="PANTHER" id="PTHR18867">
    <property type="entry name" value="RAD50"/>
    <property type="match status" value="1"/>
</dbReference>
<keyword evidence="10 16" id="KW-0862">Zinc</keyword>
<reference evidence="20" key="1">
    <citation type="submission" date="2025-08" db="UniProtKB">
        <authorList>
            <consortium name="RefSeq"/>
        </authorList>
    </citation>
    <scope>IDENTIFICATION</scope>
    <source>
        <tissue evidence="20">Kidney</tissue>
    </source>
</reference>
<comment type="cofactor">
    <cofactor evidence="1">
        <name>Zn(2+)</name>
        <dbReference type="ChEBI" id="CHEBI:29105"/>
    </cofactor>
</comment>
<evidence type="ECO:0000256" key="14">
    <source>
        <dbReference type="ARBA" id="ARBA00023242"/>
    </source>
</evidence>
<dbReference type="Gene3D" id="3.40.50.300">
    <property type="entry name" value="P-loop containing nucleotide triphosphate hydrolases"/>
    <property type="match status" value="1"/>
</dbReference>
<evidence type="ECO:0000256" key="17">
    <source>
        <dbReference type="SAM" id="Coils"/>
    </source>
</evidence>
<feature type="binding site" evidence="16">
    <location>
        <position position="193"/>
    </location>
    <ligand>
        <name>Zn(2+)</name>
        <dbReference type="ChEBI" id="CHEBI:29105"/>
    </ligand>
</feature>
<keyword evidence="7" id="KW-0547">Nucleotide-binding</keyword>
<evidence type="ECO:0000256" key="9">
    <source>
        <dbReference type="ARBA" id="ARBA00022801"/>
    </source>
</evidence>
<evidence type="ECO:0000313" key="20">
    <source>
        <dbReference type="RefSeq" id="XP_012886359.1"/>
    </source>
</evidence>
<dbReference type="GO" id="GO:0005524">
    <property type="term" value="F:ATP binding"/>
    <property type="evidence" value="ECO:0007669"/>
    <property type="project" value="UniProtKB-KW"/>
</dbReference>
<dbReference type="OrthoDB" id="18797at2759"/>
<evidence type="ECO:0000256" key="4">
    <source>
        <dbReference type="ARBA" id="ARBA00009439"/>
    </source>
</evidence>